<gene>
    <name evidence="2" type="ORF">FA13DRAFT_1709282</name>
</gene>
<keyword evidence="2" id="KW-0645">Protease</keyword>
<keyword evidence="3" id="KW-1185">Reference proteome</keyword>
<dbReference type="AlphaFoldDB" id="A0A4Y7TDR9"/>
<dbReference type="GO" id="GO:0070006">
    <property type="term" value="F:metalloaminopeptidase activity"/>
    <property type="evidence" value="ECO:0007669"/>
    <property type="project" value="TreeGrafter"/>
</dbReference>
<dbReference type="Pfam" id="PF00557">
    <property type="entry name" value="Peptidase_M24"/>
    <property type="match status" value="1"/>
</dbReference>
<name>A0A4Y7TDR9_COPMI</name>
<reference evidence="2 3" key="1">
    <citation type="journal article" date="2019" name="Nat. Ecol. Evol.">
        <title>Megaphylogeny resolves global patterns of mushroom evolution.</title>
        <authorList>
            <person name="Varga T."/>
            <person name="Krizsan K."/>
            <person name="Foldi C."/>
            <person name="Dima B."/>
            <person name="Sanchez-Garcia M."/>
            <person name="Sanchez-Ramirez S."/>
            <person name="Szollosi G.J."/>
            <person name="Szarkandi J.G."/>
            <person name="Papp V."/>
            <person name="Albert L."/>
            <person name="Andreopoulos W."/>
            <person name="Angelini C."/>
            <person name="Antonin V."/>
            <person name="Barry K.W."/>
            <person name="Bougher N.L."/>
            <person name="Buchanan P."/>
            <person name="Buyck B."/>
            <person name="Bense V."/>
            <person name="Catcheside P."/>
            <person name="Chovatia M."/>
            <person name="Cooper J."/>
            <person name="Damon W."/>
            <person name="Desjardin D."/>
            <person name="Finy P."/>
            <person name="Geml J."/>
            <person name="Haridas S."/>
            <person name="Hughes K."/>
            <person name="Justo A."/>
            <person name="Karasinski D."/>
            <person name="Kautmanova I."/>
            <person name="Kiss B."/>
            <person name="Kocsube S."/>
            <person name="Kotiranta H."/>
            <person name="LaButti K.M."/>
            <person name="Lechner B.E."/>
            <person name="Liimatainen K."/>
            <person name="Lipzen A."/>
            <person name="Lukacs Z."/>
            <person name="Mihaltcheva S."/>
            <person name="Morgado L.N."/>
            <person name="Niskanen T."/>
            <person name="Noordeloos M.E."/>
            <person name="Ohm R.A."/>
            <person name="Ortiz-Santana B."/>
            <person name="Ovrebo C."/>
            <person name="Racz N."/>
            <person name="Riley R."/>
            <person name="Savchenko A."/>
            <person name="Shiryaev A."/>
            <person name="Soop K."/>
            <person name="Spirin V."/>
            <person name="Szebenyi C."/>
            <person name="Tomsovsky M."/>
            <person name="Tulloss R.E."/>
            <person name="Uehling J."/>
            <person name="Grigoriev I.V."/>
            <person name="Vagvolgyi C."/>
            <person name="Papp T."/>
            <person name="Martin F.M."/>
            <person name="Miettinen O."/>
            <person name="Hibbett D.S."/>
            <person name="Nagy L.G."/>
        </authorList>
    </citation>
    <scope>NUCLEOTIDE SEQUENCE [LARGE SCALE GENOMIC DNA]</scope>
    <source>
        <strain evidence="2 3">FP101781</strain>
    </source>
</reference>
<feature type="domain" description="Peptidase M24" evidence="1">
    <location>
        <begin position="58"/>
        <end position="183"/>
    </location>
</feature>
<dbReference type="EMBL" id="QPFP01000016">
    <property type="protein sequence ID" value="TEB32290.1"/>
    <property type="molecule type" value="Genomic_DNA"/>
</dbReference>
<comment type="caution">
    <text evidence="2">The sequence shown here is derived from an EMBL/GenBank/DDBJ whole genome shotgun (WGS) entry which is preliminary data.</text>
</comment>
<dbReference type="Proteomes" id="UP000298030">
    <property type="component" value="Unassembled WGS sequence"/>
</dbReference>
<proteinExistence type="predicted"/>
<organism evidence="2 3">
    <name type="scientific">Coprinellus micaceus</name>
    <name type="common">Glistening ink-cap mushroom</name>
    <name type="synonym">Coprinus micaceus</name>
    <dbReference type="NCBI Taxonomy" id="71717"/>
    <lineage>
        <taxon>Eukaryota</taxon>
        <taxon>Fungi</taxon>
        <taxon>Dikarya</taxon>
        <taxon>Basidiomycota</taxon>
        <taxon>Agaricomycotina</taxon>
        <taxon>Agaricomycetes</taxon>
        <taxon>Agaricomycetidae</taxon>
        <taxon>Agaricales</taxon>
        <taxon>Agaricineae</taxon>
        <taxon>Psathyrellaceae</taxon>
        <taxon>Coprinellus</taxon>
    </lineage>
</organism>
<keyword evidence="2" id="KW-0031">Aminopeptidase</keyword>
<dbReference type="SUPFAM" id="SSF55920">
    <property type="entry name" value="Creatinase/aminopeptidase"/>
    <property type="match status" value="1"/>
</dbReference>
<evidence type="ECO:0000259" key="1">
    <source>
        <dbReference type="Pfam" id="PF00557"/>
    </source>
</evidence>
<dbReference type="InterPro" id="IPR000994">
    <property type="entry name" value="Pept_M24"/>
</dbReference>
<dbReference type="PANTHER" id="PTHR43330:SF8">
    <property type="entry name" value="METHIONINE AMINOPEPTIDASE 1D, MITOCHONDRIAL"/>
    <property type="match status" value="1"/>
</dbReference>
<dbReference type="Gene3D" id="3.90.230.10">
    <property type="entry name" value="Creatinase/methionine aminopeptidase superfamily"/>
    <property type="match status" value="1"/>
</dbReference>
<evidence type="ECO:0000313" key="2">
    <source>
        <dbReference type="EMBL" id="TEB32290.1"/>
    </source>
</evidence>
<protein>
    <submittedName>
        <fullName evidence="2">Creatinase/aminopeptidase</fullName>
    </submittedName>
</protein>
<dbReference type="InterPro" id="IPR036005">
    <property type="entry name" value="Creatinase/aminopeptidase-like"/>
</dbReference>
<dbReference type="OrthoDB" id="3209743at2759"/>
<dbReference type="STRING" id="71717.A0A4Y7TDR9"/>
<evidence type="ECO:0000313" key="3">
    <source>
        <dbReference type="Proteomes" id="UP000298030"/>
    </source>
</evidence>
<keyword evidence="2" id="KW-0378">Hydrolase</keyword>
<accession>A0A4Y7TDR9</accession>
<sequence length="253" mass="28224">MPLPLLRRLPLSLPREILACVPFPSHIPRPPYATIGKLTPEEQNFRGKIQLGGEQEQGVREAAALAKKVREYAGSLVKVGVTTDEIDEAVHNYIVEHGAYPSPLGYQDFPKACCTSSPHLVTYPDCVQLPSRGRRSSTSTYLYLNGYHGDTSQTFDVGNADDSGKHLIAVTNDALWAGIRALFHSQPWIVHTANEEPGIMQPGHIFTIEPAVIQGFDPKSWYSPMAGRLLRELREGRFKQNIWSSSRKMERMS</sequence>
<dbReference type="PANTHER" id="PTHR43330">
    <property type="entry name" value="METHIONINE AMINOPEPTIDASE"/>
    <property type="match status" value="1"/>
</dbReference>